<evidence type="ECO:0000256" key="1">
    <source>
        <dbReference type="ARBA" id="ARBA00009902"/>
    </source>
</evidence>
<dbReference type="RefSeq" id="WP_119496992.1">
    <property type="nucleotide sequence ID" value="NZ_NRJH01000031.1"/>
</dbReference>
<evidence type="ECO:0000313" key="8">
    <source>
        <dbReference type="EMBL" id="RIY32670.1"/>
    </source>
</evidence>
<comment type="subcellular location">
    <subcellularLocation>
        <location evidence="5">Cytoplasm</location>
    </subcellularLocation>
</comment>
<accession>A0A3A1Y5W7</accession>
<dbReference type="PANTHER" id="PTHR43101:SF1">
    <property type="entry name" value="BETA-FRUCTOSIDASE"/>
    <property type="match status" value="1"/>
</dbReference>
<organism evidence="8 9">
    <name type="scientific">Psittacicella melopsittaci</name>
    <dbReference type="NCBI Taxonomy" id="2028576"/>
    <lineage>
        <taxon>Bacteria</taxon>
        <taxon>Pseudomonadati</taxon>
        <taxon>Pseudomonadota</taxon>
        <taxon>Gammaproteobacteria</taxon>
        <taxon>Pasteurellales</taxon>
        <taxon>Psittacicellaceae</taxon>
        <taxon>Psittacicella</taxon>
    </lineage>
</organism>
<feature type="domain" description="Glycosyl hydrolase family 32 N-terminal" evidence="6">
    <location>
        <begin position="32"/>
        <end position="342"/>
    </location>
</feature>
<dbReference type="GO" id="GO:0004564">
    <property type="term" value="F:beta-fructofuranosidase activity"/>
    <property type="evidence" value="ECO:0007669"/>
    <property type="project" value="UniProtKB-EC"/>
</dbReference>
<dbReference type="Gene3D" id="2.115.10.20">
    <property type="entry name" value="Glycosyl hydrolase domain, family 43"/>
    <property type="match status" value="1"/>
</dbReference>
<keyword evidence="2 4" id="KW-0378">Hydrolase</keyword>
<protein>
    <recommendedName>
        <fullName evidence="4">Sucrose-6-phosphate hydrolase</fullName>
        <ecNumber evidence="4">3.2.1.26</ecNumber>
    </recommendedName>
    <alternativeName>
        <fullName evidence="5">Invertase</fullName>
    </alternativeName>
</protein>
<dbReference type="InterPro" id="IPR013148">
    <property type="entry name" value="Glyco_hydro_32_N"/>
</dbReference>
<dbReference type="InterPro" id="IPR051214">
    <property type="entry name" value="GH32_Enzymes"/>
</dbReference>
<dbReference type="EMBL" id="NRJH01000031">
    <property type="protein sequence ID" value="RIY32670.1"/>
    <property type="molecule type" value="Genomic_DNA"/>
</dbReference>
<evidence type="ECO:0000313" key="9">
    <source>
        <dbReference type="Proteomes" id="UP000266258"/>
    </source>
</evidence>
<dbReference type="CDD" id="cd18623">
    <property type="entry name" value="GH32_ScrB-like"/>
    <property type="match status" value="1"/>
</dbReference>
<dbReference type="Gene3D" id="2.60.120.560">
    <property type="entry name" value="Exo-inulinase, domain 1"/>
    <property type="match status" value="1"/>
</dbReference>
<evidence type="ECO:0000256" key="4">
    <source>
        <dbReference type="RuleBase" id="RU362110"/>
    </source>
</evidence>
<dbReference type="InterPro" id="IPR013189">
    <property type="entry name" value="Glyco_hydro_32_C"/>
</dbReference>
<dbReference type="InterPro" id="IPR001362">
    <property type="entry name" value="Glyco_hydro_32"/>
</dbReference>
<dbReference type="OrthoDB" id="9801455at2"/>
<comment type="similarity">
    <text evidence="1 4">Belongs to the glycosyl hydrolase 32 family.</text>
</comment>
<dbReference type="Pfam" id="PF00251">
    <property type="entry name" value="Glyco_hydro_32N"/>
    <property type="match status" value="1"/>
</dbReference>
<comment type="caution">
    <text evidence="8">The sequence shown here is derived from an EMBL/GenBank/DDBJ whole genome shotgun (WGS) entry which is preliminary data.</text>
</comment>
<dbReference type="AlphaFoldDB" id="A0A3A1Y5W7"/>
<dbReference type="PANTHER" id="PTHR43101">
    <property type="entry name" value="BETA-FRUCTOSIDASE"/>
    <property type="match status" value="1"/>
</dbReference>
<evidence type="ECO:0000256" key="3">
    <source>
        <dbReference type="ARBA" id="ARBA00023295"/>
    </source>
</evidence>
<evidence type="ECO:0000259" key="7">
    <source>
        <dbReference type="Pfam" id="PF08244"/>
    </source>
</evidence>
<comment type="catalytic activity">
    <reaction evidence="4">
        <text>Hydrolysis of terminal non-reducing beta-D-fructofuranoside residues in beta-D-fructofuranosides.</text>
        <dbReference type="EC" id="3.2.1.26"/>
    </reaction>
</comment>
<comment type="function">
    <text evidence="5">Enables the bacterium to metabolize sucrose as a sole carbon source.</text>
</comment>
<dbReference type="PROSITE" id="PS00609">
    <property type="entry name" value="GLYCOSYL_HYDROL_F32"/>
    <property type="match status" value="1"/>
</dbReference>
<dbReference type="InterPro" id="IPR013320">
    <property type="entry name" value="ConA-like_dom_sf"/>
</dbReference>
<keyword evidence="5" id="KW-0119">Carbohydrate metabolism</keyword>
<sequence length="487" mass="56079">MQKKDYLQKYSSQESLAVRQSVAQDPYRLHYHIQPEQGWVNDPNGLCVLDGQVHIYFQYSPFNAKGGEKLWGHVSTKDYLNFKEYEPALYPDNPADADGVYSGSAFVKDGVGYFYYTGNVKHRDQDYDYIYAGREHNTILVTSRDGKEFTSKQVLLRNTDYPEDMTCHVRDPKVWEYQGRYYMILGARDVNNHGLALIYVSDDLTHWDFHMRINVDHKLGYMLECPDLFELDGQWFLISCPQGMEAEDWRFNNIYQCGYQTLDIDLEGKTYKFTSDFIELDAGFDFYAPQTFVDEQGRRILIGWFGLPDIPYTNPTVEAGWQHCLSIPRVLYNNNGVLDQRPLPELQNLRQTSIVEAALTPAKFHQGFATAVYELDLIPQEGSDLRLALRSDVTLEYDAATLTLTLNMGEQAGAGREQRKVVLDKQLQRLHVFSDTSSLEIFVNTGEVVFNTRVYSSAENQRVQLLSSDFVKAELYQLGNIKVTKEK</sequence>
<name>A0A3A1Y5W7_9GAMM</name>
<dbReference type="Proteomes" id="UP000266258">
    <property type="component" value="Unassembled WGS sequence"/>
</dbReference>
<evidence type="ECO:0000256" key="5">
    <source>
        <dbReference type="RuleBase" id="RU365015"/>
    </source>
</evidence>
<dbReference type="InterPro" id="IPR006232">
    <property type="entry name" value="Suc6P_hydrolase"/>
</dbReference>
<gene>
    <name evidence="8" type="ORF">CJP74_04075</name>
</gene>
<comment type="pathway">
    <text evidence="5">Glycan biosynthesis; sucrose metabolism.</text>
</comment>
<dbReference type="NCBIfam" id="TIGR01322">
    <property type="entry name" value="scrB_fam"/>
    <property type="match status" value="1"/>
</dbReference>
<evidence type="ECO:0000259" key="6">
    <source>
        <dbReference type="Pfam" id="PF00251"/>
    </source>
</evidence>
<keyword evidence="3 4" id="KW-0326">Glycosidase</keyword>
<feature type="domain" description="Glycosyl hydrolase family 32 C-terminal" evidence="7">
    <location>
        <begin position="368"/>
        <end position="469"/>
    </location>
</feature>
<keyword evidence="5" id="KW-0963">Cytoplasm</keyword>
<keyword evidence="9" id="KW-1185">Reference proteome</keyword>
<dbReference type="UniPathway" id="UPA00238"/>
<dbReference type="GO" id="GO:0005737">
    <property type="term" value="C:cytoplasm"/>
    <property type="evidence" value="ECO:0007669"/>
    <property type="project" value="UniProtKB-SubCell"/>
</dbReference>
<proteinExistence type="inferred from homology"/>
<dbReference type="Pfam" id="PF08244">
    <property type="entry name" value="Glyco_hydro_32C"/>
    <property type="match status" value="1"/>
</dbReference>
<dbReference type="InterPro" id="IPR018053">
    <property type="entry name" value="Glyco_hydro_32_AS"/>
</dbReference>
<dbReference type="SMART" id="SM00640">
    <property type="entry name" value="Glyco_32"/>
    <property type="match status" value="1"/>
</dbReference>
<dbReference type="GO" id="GO:0005985">
    <property type="term" value="P:sucrose metabolic process"/>
    <property type="evidence" value="ECO:0007669"/>
    <property type="project" value="UniProtKB-UniPathway"/>
</dbReference>
<dbReference type="EC" id="3.2.1.26" evidence="4"/>
<dbReference type="SUPFAM" id="SSF75005">
    <property type="entry name" value="Arabinanase/levansucrase/invertase"/>
    <property type="match status" value="1"/>
</dbReference>
<evidence type="ECO:0000256" key="2">
    <source>
        <dbReference type="ARBA" id="ARBA00022801"/>
    </source>
</evidence>
<reference evidence="8 9" key="1">
    <citation type="submission" date="2017-08" db="EMBL/GenBank/DDBJ databases">
        <title>Reclassification of Bisgaard taxon 37 and 44.</title>
        <authorList>
            <person name="Christensen H."/>
        </authorList>
    </citation>
    <scope>NUCLEOTIDE SEQUENCE [LARGE SCALE GENOMIC DNA]</scope>
    <source>
        <strain evidence="8 9">B96_4</strain>
    </source>
</reference>
<dbReference type="InterPro" id="IPR023296">
    <property type="entry name" value="Glyco_hydro_beta-prop_sf"/>
</dbReference>
<dbReference type="SUPFAM" id="SSF49899">
    <property type="entry name" value="Concanavalin A-like lectins/glucanases"/>
    <property type="match status" value="1"/>
</dbReference>